<protein>
    <submittedName>
        <fullName evidence="2">Uncharacterized protein</fullName>
    </submittedName>
</protein>
<accession>A0A915Q202</accession>
<dbReference type="WBParaSite" id="sdigi.contig471.g8526.t1">
    <property type="protein sequence ID" value="sdigi.contig471.g8526.t1"/>
    <property type="gene ID" value="sdigi.contig471.g8526"/>
</dbReference>
<proteinExistence type="predicted"/>
<dbReference type="Proteomes" id="UP000887581">
    <property type="component" value="Unplaced"/>
</dbReference>
<evidence type="ECO:0000313" key="1">
    <source>
        <dbReference type="Proteomes" id="UP000887581"/>
    </source>
</evidence>
<dbReference type="AlphaFoldDB" id="A0A915Q202"/>
<organism evidence="1 2">
    <name type="scientific">Setaria digitata</name>
    <dbReference type="NCBI Taxonomy" id="48799"/>
    <lineage>
        <taxon>Eukaryota</taxon>
        <taxon>Metazoa</taxon>
        <taxon>Ecdysozoa</taxon>
        <taxon>Nematoda</taxon>
        <taxon>Chromadorea</taxon>
        <taxon>Rhabditida</taxon>
        <taxon>Spirurina</taxon>
        <taxon>Spiruromorpha</taxon>
        <taxon>Filarioidea</taxon>
        <taxon>Setariidae</taxon>
        <taxon>Setaria</taxon>
    </lineage>
</organism>
<reference evidence="2" key="1">
    <citation type="submission" date="2022-11" db="UniProtKB">
        <authorList>
            <consortium name="WormBaseParasite"/>
        </authorList>
    </citation>
    <scope>IDENTIFICATION</scope>
</reference>
<evidence type="ECO:0000313" key="2">
    <source>
        <dbReference type="WBParaSite" id="sdigi.contig471.g8526.t1"/>
    </source>
</evidence>
<keyword evidence="1" id="KW-1185">Reference proteome</keyword>
<name>A0A915Q202_9BILA</name>
<sequence>MDEIGIMDYASSETSCCLKGSLKYSEFTYSMTILYSVAYTAKCRLLQGMNSAYRSGVGSFSPISSQFRSLEQSRNGQQCGWSTPPQNYFETSCSHRGDVISTSMSLLVVYTVPTLLILLHKSDYGSFTPGTTGFVQHLSSCHTVSYSAGLLAGGPNVFRMYRKVISLNCLRSVASCRIFSSQHQLTLDPTGSSELQVPRSFSASFMTFEASRIQKL</sequence>